<dbReference type="Proteomes" id="UP000295444">
    <property type="component" value="Unassembled WGS sequence"/>
</dbReference>
<dbReference type="InterPro" id="IPR018060">
    <property type="entry name" value="HTH_AraC"/>
</dbReference>
<accession>A0A4R6RXW2</accession>
<dbReference type="EMBL" id="SNXZ01000008">
    <property type="protein sequence ID" value="TDP91921.1"/>
    <property type="molecule type" value="Genomic_DNA"/>
</dbReference>
<organism evidence="5 6">
    <name type="scientific">Labedaea rhizosphaerae</name>
    <dbReference type="NCBI Taxonomy" id="598644"/>
    <lineage>
        <taxon>Bacteria</taxon>
        <taxon>Bacillati</taxon>
        <taxon>Actinomycetota</taxon>
        <taxon>Actinomycetes</taxon>
        <taxon>Pseudonocardiales</taxon>
        <taxon>Pseudonocardiaceae</taxon>
        <taxon>Labedaea</taxon>
    </lineage>
</organism>
<proteinExistence type="predicted"/>
<feature type="domain" description="HTH araC/xylS-type" evidence="4">
    <location>
        <begin position="145"/>
        <end position="242"/>
    </location>
</feature>
<evidence type="ECO:0000313" key="6">
    <source>
        <dbReference type="Proteomes" id="UP000295444"/>
    </source>
</evidence>
<gene>
    <name evidence="5" type="ORF">EV186_108132</name>
</gene>
<evidence type="ECO:0000259" key="4">
    <source>
        <dbReference type="PROSITE" id="PS01124"/>
    </source>
</evidence>
<dbReference type="PANTHER" id="PTHR46796:SF15">
    <property type="entry name" value="BLL1074 PROTEIN"/>
    <property type="match status" value="1"/>
</dbReference>
<dbReference type="GO" id="GO:0043565">
    <property type="term" value="F:sequence-specific DNA binding"/>
    <property type="evidence" value="ECO:0007669"/>
    <property type="project" value="InterPro"/>
</dbReference>
<evidence type="ECO:0000313" key="5">
    <source>
        <dbReference type="EMBL" id="TDP91921.1"/>
    </source>
</evidence>
<keyword evidence="2 5" id="KW-0238">DNA-binding</keyword>
<keyword evidence="3" id="KW-0804">Transcription</keyword>
<protein>
    <submittedName>
        <fullName evidence="5">AraC-like DNA-binding protein</fullName>
    </submittedName>
</protein>
<evidence type="ECO:0000256" key="3">
    <source>
        <dbReference type="ARBA" id="ARBA00023163"/>
    </source>
</evidence>
<sequence length="249" mass="27089">MRPGAAIGRIGTVSTLPVPEALRGWVERIEVTTYRPDRFPLVHAPDPATVLLWRTTADGQGDVLVMGPRTRARYPAPKELPVCVRWRLGAGAARALVGTSPDELVDQVVPLGELWGRDADPFTGPASPDRLTAALTARAQAAQENALVRRASVELSRPQVRVAAAARRMGVSERHLRAVFTAAVGLSPKQFARLTRLRRILPDVRSGSLARLAGEAGYYDQSHMTAQFREFMRVTPRAFAEGRVPTAAC</sequence>
<dbReference type="Gene3D" id="1.10.10.60">
    <property type="entry name" value="Homeodomain-like"/>
    <property type="match status" value="1"/>
</dbReference>
<keyword evidence="6" id="KW-1185">Reference proteome</keyword>
<name>A0A4R6RXW2_LABRH</name>
<dbReference type="PROSITE" id="PS01124">
    <property type="entry name" value="HTH_ARAC_FAMILY_2"/>
    <property type="match status" value="1"/>
</dbReference>
<evidence type="ECO:0000256" key="1">
    <source>
        <dbReference type="ARBA" id="ARBA00023015"/>
    </source>
</evidence>
<reference evidence="5 6" key="1">
    <citation type="submission" date="2019-03" db="EMBL/GenBank/DDBJ databases">
        <title>Genomic Encyclopedia of Type Strains, Phase IV (KMG-IV): sequencing the most valuable type-strain genomes for metagenomic binning, comparative biology and taxonomic classification.</title>
        <authorList>
            <person name="Goeker M."/>
        </authorList>
    </citation>
    <scope>NUCLEOTIDE SEQUENCE [LARGE SCALE GENOMIC DNA]</scope>
    <source>
        <strain evidence="5 6">DSM 45361</strain>
    </source>
</reference>
<dbReference type="GO" id="GO:0003700">
    <property type="term" value="F:DNA-binding transcription factor activity"/>
    <property type="evidence" value="ECO:0007669"/>
    <property type="project" value="InterPro"/>
</dbReference>
<dbReference type="PANTHER" id="PTHR46796">
    <property type="entry name" value="HTH-TYPE TRANSCRIPTIONAL ACTIVATOR RHAS-RELATED"/>
    <property type="match status" value="1"/>
</dbReference>
<evidence type="ECO:0000256" key="2">
    <source>
        <dbReference type="ARBA" id="ARBA00023125"/>
    </source>
</evidence>
<dbReference type="AlphaFoldDB" id="A0A4R6RXW2"/>
<keyword evidence="1" id="KW-0805">Transcription regulation</keyword>
<dbReference type="Pfam" id="PF12833">
    <property type="entry name" value="HTH_18"/>
    <property type="match status" value="1"/>
</dbReference>
<comment type="caution">
    <text evidence="5">The sequence shown here is derived from an EMBL/GenBank/DDBJ whole genome shotgun (WGS) entry which is preliminary data.</text>
</comment>
<dbReference type="SMART" id="SM00342">
    <property type="entry name" value="HTH_ARAC"/>
    <property type="match status" value="1"/>
</dbReference>
<dbReference type="InterPro" id="IPR050204">
    <property type="entry name" value="AraC_XylS_family_regulators"/>
</dbReference>